<reference evidence="10" key="1">
    <citation type="submission" date="2017-07" db="EMBL/GenBank/DDBJ databases">
        <title>Taro Niue Genome Assembly and Annotation.</title>
        <authorList>
            <person name="Atibalentja N."/>
            <person name="Keating K."/>
            <person name="Fields C.J."/>
        </authorList>
    </citation>
    <scope>NUCLEOTIDE SEQUENCE</scope>
    <source>
        <strain evidence="10">Niue_2</strain>
        <tissue evidence="10">Leaf</tissue>
    </source>
</reference>
<dbReference type="AlphaFoldDB" id="A0A843WKM3"/>
<evidence type="ECO:0000259" key="9">
    <source>
        <dbReference type="PROSITE" id="PS00498"/>
    </source>
</evidence>
<dbReference type="EMBL" id="NMUH01005177">
    <property type="protein sequence ID" value="MQM12033.1"/>
    <property type="molecule type" value="Genomic_DNA"/>
</dbReference>
<dbReference type="Gene3D" id="1.10.1280.10">
    <property type="entry name" value="Di-copper center containing domain from catechol oxidase"/>
    <property type="match status" value="1"/>
</dbReference>
<dbReference type="InterPro" id="IPR013788">
    <property type="entry name" value="Hemocyanin/hexamerin"/>
</dbReference>
<evidence type="ECO:0000256" key="1">
    <source>
        <dbReference type="ARBA" id="ARBA00001973"/>
    </source>
</evidence>
<proteinExistence type="inferred from homology"/>
<evidence type="ECO:0000256" key="3">
    <source>
        <dbReference type="ARBA" id="ARBA00022723"/>
    </source>
</evidence>
<organism evidence="10 11">
    <name type="scientific">Colocasia esculenta</name>
    <name type="common">Wild taro</name>
    <name type="synonym">Arum esculentum</name>
    <dbReference type="NCBI Taxonomy" id="4460"/>
    <lineage>
        <taxon>Eukaryota</taxon>
        <taxon>Viridiplantae</taxon>
        <taxon>Streptophyta</taxon>
        <taxon>Embryophyta</taxon>
        <taxon>Tracheophyta</taxon>
        <taxon>Spermatophyta</taxon>
        <taxon>Magnoliopsida</taxon>
        <taxon>Liliopsida</taxon>
        <taxon>Araceae</taxon>
        <taxon>Aroideae</taxon>
        <taxon>Colocasieae</taxon>
        <taxon>Colocasia</taxon>
    </lineage>
</organism>
<dbReference type="InterPro" id="IPR022739">
    <property type="entry name" value="Polyphenol_oxidase_cen"/>
</dbReference>
<dbReference type="PROSITE" id="PS00210">
    <property type="entry name" value="HEMOCYANIN_2"/>
    <property type="match status" value="1"/>
</dbReference>
<dbReference type="PRINTS" id="PR00092">
    <property type="entry name" value="TYROSINASE"/>
</dbReference>
<dbReference type="Pfam" id="PF12143">
    <property type="entry name" value="PPO1_KFDV"/>
    <property type="match status" value="1"/>
</dbReference>
<dbReference type="InterPro" id="IPR022740">
    <property type="entry name" value="Polyphenol_oxidase_C"/>
</dbReference>
<keyword evidence="6" id="KW-0186">Copper</keyword>
<keyword evidence="4" id="KW-0883">Thioether bond</keyword>
<dbReference type="PANTHER" id="PTHR11474">
    <property type="entry name" value="TYROSINASE FAMILY MEMBER"/>
    <property type="match status" value="1"/>
</dbReference>
<evidence type="ECO:0000313" key="10">
    <source>
        <dbReference type="EMBL" id="MQM12033.1"/>
    </source>
</evidence>
<name>A0A843WKM3_COLES</name>
<dbReference type="OrthoDB" id="6132182at2759"/>
<dbReference type="InterPro" id="IPR002227">
    <property type="entry name" value="Tyrosinase_Cu-bd"/>
</dbReference>
<comment type="caution">
    <text evidence="10">The sequence shown here is derived from an EMBL/GenBank/DDBJ whole genome shotgun (WGS) entry which is preliminary data.</text>
</comment>
<evidence type="ECO:0000256" key="5">
    <source>
        <dbReference type="ARBA" id="ARBA00023002"/>
    </source>
</evidence>
<feature type="domain" description="Tyrosinase copper-binding" evidence="9">
    <location>
        <begin position="340"/>
        <end position="351"/>
    </location>
</feature>
<comment type="cofactor">
    <cofactor evidence="1">
        <name>Cu(2+)</name>
        <dbReference type="ChEBI" id="CHEBI:29036"/>
    </cofactor>
</comment>
<evidence type="ECO:0000313" key="11">
    <source>
        <dbReference type="Proteomes" id="UP000652761"/>
    </source>
</evidence>
<dbReference type="Pfam" id="PF12142">
    <property type="entry name" value="PPO1_DWL"/>
    <property type="match status" value="1"/>
</dbReference>
<evidence type="ECO:0000256" key="7">
    <source>
        <dbReference type="ARBA" id="ARBA00023157"/>
    </source>
</evidence>
<accession>A0A843WKM3</accession>
<keyword evidence="3" id="KW-0479">Metal-binding</keyword>
<comment type="similarity">
    <text evidence="2">Belongs to the tyrosinase family.</text>
</comment>
<sequence>MFNHACCRPPPYLFDYYQLLRGKLLPVFNGGLGDRVNNYSPASSYNTATTTSNGGGSSTSAGAAVVEEPSMTSSLTPNLTSCHWSYSDHVGRPLFCCKASPDPRLPVVDFQFPDHSDPIRVRRPVHRLSADFIAKYEKAFAIMKSLPDDHPHNFWRQADQHCLYCTGSYEQTGSDALLFVHRDWLFFPFHRAYIYFHERIIGKLIGDDTFALPYWPWDVPEGMLFPDFYHRGAFNDSERDFSHLIPLHQTADIAFDGVESGLGAADQVAANLAMMYHQMVSGARKPELFMGCRMRPGRAGACDGPGTIELIPHNTMHEWVTNRANPDWEDMGSYYTASRDPSFYAHHSNIDRLWSVWKELHGGRLEFDDPAWLDAAFYFRDENLRLVRVRVRDVLDMSKLRYTYEEIDRPWLETRPKPAVEPKVARGILREMEARNRVLRMPGGAPEAPSGGTSPDFGPGGRMLEEPLRVKVPRPKRVRSAADKAEEEEVLVVYGIEVKRDTFVKFDVLVNAVDEAAVAGPRSREYAGAFVNVNRGVAHGDPHKRKATLKLGITELLEDLEAEADDSIWVTLVPKGGTGVDVTVGGVRIEYLR</sequence>
<dbReference type="GO" id="GO:0046872">
    <property type="term" value="F:metal ion binding"/>
    <property type="evidence" value="ECO:0007669"/>
    <property type="project" value="UniProtKB-KW"/>
</dbReference>
<dbReference type="PANTHER" id="PTHR11474:SF128">
    <property type="entry name" value="AUREUSIDIN SYNTHASE-LIKE"/>
    <property type="match status" value="1"/>
</dbReference>
<evidence type="ECO:0000256" key="4">
    <source>
        <dbReference type="ARBA" id="ARBA00022784"/>
    </source>
</evidence>
<dbReference type="SUPFAM" id="SSF48056">
    <property type="entry name" value="Di-copper centre-containing domain"/>
    <property type="match status" value="1"/>
</dbReference>
<evidence type="ECO:0000256" key="8">
    <source>
        <dbReference type="SAM" id="MobiDB-lite"/>
    </source>
</evidence>
<dbReference type="InterPro" id="IPR008922">
    <property type="entry name" value="Di-copper_centre_dom_sf"/>
</dbReference>
<keyword evidence="11" id="KW-1185">Reference proteome</keyword>
<keyword evidence="7" id="KW-1015">Disulfide bond</keyword>
<protein>
    <recommendedName>
        <fullName evidence="9">Tyrosinase copper-binding domain-containing protein</fullName>
    </recommendedName>
</protein>
<dbReference type="Pfam" id="PF00264">
    <property type="entry name" value="Tyrosinase"/>
    <property type="match status" value="1"/>
</dbReference>
<dbReference type="Proteomes" id="UP000652761">
    <property type="component" value="Unassembled WGS sequence"/>
</dbReference>
<keyword evidence="5" id="KW-0560">Oxidoreductase</keyword>
<dbReference type="InterPro" id="IPR050316">
    <property type="entry name" value="Tyrosinase/Hemocyanin"/>
</dbReference>
<dbReference type="GO" id="GO:0004097">
    <property type="term" value="F:catechol oxidase activity"/>
    <property type="evidence" value="ECO:0007669"/>
    <property type="project" value="InterPro"/>
</dbReference>
<feature type="region of interest" description="Disordered" evidence="8">
    <location>
        <begin position="441"/>
        <end position="460"/>
    </location>
</feature>
<dbReference type="PROSITE" id="PS00498">
    <property type="entry name" value="TYROSINASE_2"/>
    <property type="match status" value="1"/>
</dbReference>
<evidence type="ECO:0000256" key="2">
    <source>
        <dbReference type="ARBA" id="ARBA00009928"/>
    </source>
</evidence>
<gene>
    <name evidence="10" type="ORF">Taro_044944</name>
</gene>
<evidence type="ECO:0000256" key="6">
    <source>
        <dbReference type="ARBA" id="ARBA00023008"/>
    </source>
</evidence>